<accession>A0A1H5RN85</accession>
<dbReference type="EMBL" id="FNUT01000001">
    <property type="protein sequence ID" value="SEF39564.1"/>
    <property type="molecule type" value="Genomic_DNA"/>
</dbReference>
<reference evidence="2" key="1">
    <citation type="submission" date="2016-10" db="EMBL/GenBank/DDBJ databases">
        <authorList>
            <person name="Varghese N."/>
            <person name="Submissions S."/>
        </authorList>
    </citation>
    <scope>NUCLEOTIDE SEQUENCE [LARGE SCALE GENOMIC DNA]</scope>
    <source>
        <strain evidence="2">DSM 22361</strain>
    </source>
</reference>
<dbReference type="Proteomes" id="UP000236731">
    <property type="component" value="Unassembled WGS sequence"/>
</dbReference>
<evidence type="ECO:0000313" key="1">
    <source>
        <dbReference type="EMBL" id="SEF39564.1"/>
    </source>
</evidence>
<evidence type="ECO:0000313" key="2">
    <source>
        <dbReference type="Proteomes" id="UP000236731"/>
    </source>
</evidence>
<proteinExistence type="predicted"/>
<keyword evidence="2" id="KW-1185">Reference proteome</keyword>
<sequence>MRFLLSYTYHFVVSNSRHGTHSPFVYALAEKVIYNPSFKSARYVDMPDGLTGKFMTLLRNILAFWKLDRLSADLEDHTAPAYWVDAPPISEESILQHLHRGKVVFLHKPYARKHRSLWQNLIADERVVVSINLFYFGILIHRSGQRKEDFLLRYPGI</sequence>
<dbReference type="RefSeq" id="WP_103904683.1">
    <property type="nucleotide sequence ID" value="NZ_CP049246.1"/>
</dbReference>
<protein>
    <submittedName>
        <fullName evidence="1">Uncharacterized protein</fullName>
    </submittedName>
</protein>
<organism evidence="1 2">
    <name type="scientific">Sphingobacterium lactis</name>
    <dbReference type="NCBI Taxonomy" id="797291"/>
    <lineage>
        <taxon>Bacteria</taxon>
        <taxon>Pseudomonadati</taxon>
        <taxon>Bacteroidota</taxon>
        <taxon>Sphingobacteriia</taxon>
        <taxon>Sphingobacteriales</taxon>
        <taxon>Sphingobacteriaceae</taxon>
        <taxon>Sphingobacterium</taxon>
    </lineage>
</organism>
<dbReference type="AlphaFoldDB" id="A0A1H5RN85"/>
<dbReference type="OrthoDB" id="5464618at2"/>
<gene>
    <name evidence="1" type="ORF">SAMN05421877_1011</name>
</gene>
<name>A0A1H5RN85_9SPHI</name>